<reference evidence="1 2" key="1">
    <citation type="submission" date="2018-06" db="EMBL/GenBank/DDBJ databases">
        <authorList>
            <consortium name="Pathogen Informatics"/>
            <person name="Doyle S."/>
        </authorList>
    </citation>
    <scope>NUCLEOTIDE SEQUENCE [LARGE SCALE GENOMIC DNA]</scope>
    <source>
        <strain evidence="1 2">NCTC8849</strain>
    </source>
</reference>
<evidence type="ECO:0000313" key="2">
    <source>
        <dbReference type="Proteomes" id="UP000254799"/>
    </source>
</evidence>
<evidence type="ECO:0000313" key="1">
    <source>
        <dbReference type="EMBL" id="STT55671.1"/>
    </source>
</evidence>
<dbReference type="AlphaFoldDB" id="A0A377WQP3"/>
<accession>A0A377WQP3</accession>
<dbReference type="Proteomes" id="UP000254799">
    <property type="component" value="Unassembled WGS sequence"/>
</dbReference>
<sequence length="109" mass="11960">MDQFDIADAFAFDKAVEMFFDDKAAHLPGRRHRKAGLSVVGFHFHNQRPQHIDTKRLPGLLILFIFAHRGGDMIVNPVVSPLVMVIAAAGALLCCGAADEPGADVFNFR</sequence>
<organism evidence="1 2">
    <name type="scientific">Klebsiella pneumoniae</name>
    <dbReference type="NCBI Taxonomy" id="573"/>
    <lineage>
        <taxon>Bacteria</taxon>
        <taxon>Pseudomonadati</taxon>
        <taxon>Pseudomonadota</taxon>
        <taxon>Gammaproteobacteria</taxon>
        <taxon>Enterobacterales</taxon>
        <taxon>Enterobacteriaceae</taxon>
        <taxon>Klebsiella/Raoultella group</taxon>
        <taxon>Klebsiella</taxon>
        <taxon>Klebsiella pneumoniae complex</taxon>
    </lineage>
</organism>
<proteinExistence type="predicted"/>
<gene>
    <name evidence="1" type="ORF">NCTC8849_04291</name>
</gene>
<protein>
    <submittedName>
        <fullName evidence="1">Uncharacterized protein</fullName>
    </submittedName>
</protein>
<dbReference type="EMBL" id="UGLC01000002">
    <property type="protein sequence ID" value="STT55671.1"/>
    <property type="molecule type" value="Genomic_DNA"/>
</dbReference>
<name>A0A377WQP3_KLEPN</name>